<dbReference type="PROSITE" id="PS50051">
    <property type="entry name" value="MCM_2"/>
    <property type="match status" value="1"/>
</dbReference>
<evidence type="ECO:0000256" key="1">
    <source>
        <dbReference type="ARBA" id="ARBA00022741"/>
    </source>
</evidence>
<dbReference type="GO" id="GO:0006270">
    <property type="term" value="P:DNA replication initiation"/>
    <property type="evidence" value="ECO:0007669"/>
    <property type="project" value="TreeGrafter"/>
</dbReference>
<dbReference type="EMBL" id="CAJOBR010060724">
    <property type="protein sequence ID" value="CAF5071791.1"/>
    <property type="molecule type" value="Genomic_DNA"/>
</dbReference>
<evidence type="ECO:0000259" key="3">
    <source>
        <dbReference type="PROSITE" id="PS50051"/>
    </source>
</evidence>
<dbReference type="GO" id="GO:0003697">
    <property type="term" value="F:single-stranded DNA binding"/>
    <property type="evidence" value="ECO:0007669"/>
    <property type="project" value="TreeGrafter"/>
</dbReference>
<evidence type="ECO:0000313" key="6">
    <source>
        <dbReference type="Proteomes" id="UP000663848"/>
    </source>
</evidence>
<proteinExistence type="predicted"/>
<evidence type="ECO:0000313" key="5">
    <source>
        <dbReference type="EMBL" id="CAF5071916.1"/>
    </source>
</evidence>
<feature type="non-terminal residue" evidence="4">
    <location>
        <position position="1"/>
    </location>
</feature>
<dbReference type="PANTHER" id="PTHR11630:SF42">
    <property type="entry name" value="DNA REPLICATION LICENSING FACTOR MCM5"/>
    <property type="match status" value="1"/>
</dbReference>
<dbReference type="GO" id="GO:0042555">
    <property type="term" value="C:MCM complex"/>
    <property type="evidence" value="ECO:0007669"/>
    <property type="project" value="TreeGrafter"/>
</dbReference>
<dbReference type="Proteomes" id="UP000663848">
    <property type="component" value="Unassembled WGS sequence"/>
</dbReference>
<dbReference type="InterPro" id="IPR027417">
    <property type="entry name" value="P-loop_NTPase"/>
</dbReference>
<accession>A0A822DFV6</accession>
<dbReference type="GO" id="GO:0005634">
    <property type="term" value="C:nucleus"/>
    <property type="evidence" value="ECO:0007669"/>
    <property type="project" value="TreeGrafter"/>
</dbReference>
<dbReference type="InterPro" id="IPR001208">
    <property type="entry name" value="MCM_dom"/>
</dbReference>
<gene>
    <name evidence="4" type="ORF">QYT958_LOCUS43303</name>
    <name evidence="5" type="ORF">QYT958_LOCUS43315</name>
</gene>
<dbReference type="Pfam" id="PF00493">
    <property type="entry name" value="MCM"/>
    <property type="match status" value="1"/>
</dbReference>
<feature type="domain" description="MCM C-terminal AAA(+) ATPase" evidence="3">
    <location>
        <begin position="1"/>
        <end position="30"/>
    </location>
</feature>
<dbReference type="GO" id="GO:0043138">
    <property type="term" value="F:3'-5' DNA helicase activity"/>
    <property type="evidence" value="ECO:0007669"/>
    <property type="project" value="TreeGrafter"/>
</dbReference>
<dbReference type="EMBL" id="CAJOBR010060772">
    <property type="protein sequence ID" value="CAF5071916.1"/>
    <property type="molecule type" value="Genomic_DNA"/>
</dbReference>
<comment type="caution">
    <text evidence="4">The sequence shown here is derived from an EMBL/GenBank/DDBJ whole genome shotgun (WGS) entry which is preliminary data.</text>
</comment>
<keyword evidence="1" id="KW-0547">Nucleotide-binding</keyword>
<evidence type="ECO:0000256" key="2">
    <source>
        <dbReference type="ARBA" id="ARBA00022840"/>
    </source>
</evidence>
<keyword evidence="2" id="KW-0067">ATP-binding</keyword>
<sequence length="58" mass="6879">MPTILSRFDMIFIIKDEHDEKRDTTLAKHVMRIHMNILNTDDNGSDLSIQKLKKYIAY</sequence>
<dbReference type="GO" id="GO:0000727">
    <property type="term" value="P:double-strand break repair via break-induced replication"/>
    <property type="evidence" value="ECO:0007669"/>
    <property type="project" value="TreeGrafter"/>
</dbReference>
<evidence type="ECO:0000313" key="4">
    <source>
        <dbReference type="EMBL" id="CAF5071791.1"/>
    </source>
</evidence>
<dbReference type="InterPro" id="IPR031327">
    <property type="entry name" value="MCM"/>
</dbReference>
<dbReference type="PANTHER" id="PTHR11630">
    <property type="entry name" value="DNA REPLICATION LICENSING FACTOR MCM FAMILY MEMBER"/>
    <property type="match status" value="1"/>
</dbReference>
<dbReference type="GO" id="GO:0005524">
    <property type="term" value="F:ATP binding"/>
    <property type="evidence" value="ECO:0007669"/>
    <property type="project" value="UniProtKB-KW"/>
</dbReference>
<name>A0A822DFV6_9BILA</name>
<reference evidence="4" key="1">
    <citation type="submission" date="2021-02" db="EMBL/GenBank/DDBJ databases">
        <authorList>
            <person name="Nowell W R."/>
        </authorList>
    </citation>
    <scope>NUCLEOTIDE SEQUENCE</scope>
</reference>
<dbReference type="Gene3D" id="3.40.50.300">
    <property type="entry name" value="P-loop containing nucleotide triphosphate hydrolases"/>
    <property type="match status" value="1"/>
</dbReference>
<dbReference type="GO" id="GO:0017116">
    <property type="term" value="F:single-stranded DNA helicase activity"/>
    <property type="evidence" value="ECO:0007669"/>
    <property type="project" value="TreeGrafter"/>
</dbReference>
<dbReference type="AlphaFoldDB" id="A0A822DFV6"/>
<protein>
    <recommendedName>
        <fullName evidence="3">MCM C-terminal AAA(+) ATPase domain-containing protein</fullName>
    </recommendedName>
</protein>
<organism evidence="4 6">
    <name type="scientific">Rotaria socialis</name>
    <dbReference type="NCBI Taxonomy" id="392032"/>
    <lineage>
        <taxon>Eukaryota</taxon>
        <taxon>Metazoa</taxon>
        <taxon>Spiralia</taxon>
        <taxon>Gnathifera</taxon>
        <taxon>Rotifera</taxon>
        <taxon>Eurotatoria</taxon>
        <taxon>Bdelloidea</taxon>
        <taxon>Philodinida</taxon>
        <taxon>Philodinidae</taxon>
        <taxon>Rotaria</taxon>
    </lineage>
</organism>